<gene>
    <name evidence="1" type="ORF">GSTENG00003629001</name>
</gene>
<proteinExistence type="predicted"/>
<name>Q4TBS7_TETNG</name>
<dbReference type="KEGG" id="tng:GSTEN00003629G001"/>
<dbReference type="AlphaFoldDB" id="Q4TBS7"/>
<accession>Q4TBS7</accession>
<reference evidence="1" key="2">
    <citation type="submission" date="2004-02" db="EMBL/GenBank/DDBJ databases">
        <authorList>
            <consortium name="Genoscope"/>
            <consortium name="Whitehead Institute Centre for Genome Research"/>
        </authorList>
    </citation>
    <scope>NUCLEOTIDE SEQUENCE</scope>
</reference>
<reference evidence="1" key="1">
    <citation type="journal article" date="2004" name="Nature">
        <title>Genome duplication in the teleost fish Tetraodon nigroviridis reveals the early vertebrate proto-karyotype.</title>
        <authorList>
            <person name="Jaillon O."/>
            <person name="Aury J.-M."/>
            <person name="Brunet F."/>
            <person name="Petit J.-L."/>
            <person name="Stange-Thomann N."/>
            <person name="Mauceli E."/>
            <person name="Bouneau L."/>
            <person name="Fischer C."/>
            <person name="Ozouf-Costaz C."/>
            <person name="Bernot A."/>
            <person name="Nicaud S."/>
            <person name="Jaffe D."/>
            <person name="Fisher S."/>
            <person name="Lutfalla G."/>
            <person name="Dossat C."/>
            <person name="Segurens B."/>
            <person name="Dasilva C."/>
            <person name="Salanoubat M."/>
            <person name="Levy M."/>
            <person name="Boudet N."/>
            <person name="Castellano S."/>
            <person name="Anthouard V."/>
            <person name="Jubin C."/>
            <person name="Castelli V."/>
            <person name="Katinka M."/>
            <person name="Vacherie B."/>
            <person name="Biemont C."/>
            <person name="Skalli Z."/>
            <person name="Cattolico L."/>
            <person name="Poulain J."/>
            <person name="De Berardinis V."/>
            <person name="Cruaud C."/>
            <person name="Duprat S."/>
            <person name="Brottier P."/>
            <person name="Coutanceau J.-P."/>
            <person name="Gouzy J."/>
            <person name="Parra G."/>
            <person name="Lardier G."/>
            <person name="Chapple C."/>
            <person name="McKernan K.J."/>
            <person name="McEwan P."/>
            <person name="Bosak S."/>
            <person name="Kellis M."/>
            <person name="Volff J.-N."/>
            <person name="Guigo R."/>
            <person name="Zody M.C."/>
            <person name="Mesirov J."/>
            <person name="Lindblad-Toh K."/>
            <person name="Birren B."/>
            <person name="Nusbaum C."/>
            <person name="Kahn D."/>
            <person name="Robinson-Rechavi M."/>
            <person name="Laudet V."/>
            <person name="Schachter V."/>
            <person name="Quetier F."/>
            <person name="Saurin W."/>
            <person name="Scarpelli C."/>
            <person name="Wincker P."/>
            <person name="Lander E.S."/>
            <person name="Weissenbach J."/>
            <person name="Roest Crollius H."/>
        </authorList>
    </citation>
    <scope>NUCLEOTIDE SEQUENCE [LARGE SCALE GENOMIC DNA]</scope>
</reference>
<organism evidence="1">
    <name type="scientific">Tetraodon nigroviridis</name>
    <name type="common">Spotted green pufferfish</name>
    <name type="synonym">Chelonodon nigroviridis</name>
    <dbReference type="NCBI Taxonomy" id="99883"/>
    <lineage>
        <taxon>Eukaryota</taxon>
        <taxon>Metazoa</taxon>
        <taxon>Chordata</taxon>
        <taxon>Craniata</taxon>
        <taxon>Vertebrata</taxon>
        <taxon>Euteleostomi</taxon>
        <taxon>Actinopterygii</taxon>
        <taxon>Neopterygii</taxon>
        <taxon>Teleostei</taxon>
        <taxon>Neoteleostei</taxon>
        <taxon>Acanthomorphata</taxon>
        <taxon>Eupercaria</taxon>
        <taxon>Tetraodontiformes</taxon>
        <taxon>Tetradontoidea</taxon>
        <taxon>Tetraodontidae</taxon>
        <taxon>Tetraodon</taxon>
    </lineage>
</organism>
<protein>
    <submittedName>
        <fullName evidence="1">Chromosome undetermined SCAF7096, whole genome shotgun sequence</fullName>
    </submittedName>
</protein>
<evidence type="ECO:0000313" key="1">
    <source>
        <dbReference type="EMBL" id="CAF89655.1"/>
    </source>
</evidence>
<sequence>MLIISEQLLTPRKQKSVISGFFSSLGNAISKVTDLISTQQRPLPASQWKTLAAGSTRRLQIAEGQLWIHLLGAATSNVRGSTFLLTWDTLAPLQLCEERDPQLAQFSIIHCHPLLGTLSGCSHSCLTTQYIRRFFLESSRWAAEYRLLNFSFCTRDDSEGSPFVRPKRVLPQRAAYRLSNCWMLRSWR</sequence>
<dbReference type="EMBL" id="CAAE01007096">
    <property type="protein sequence ID" value="CAF89655.1"/>
    <property type="molecule type" value="Genomic_DNA"/>
</dbReference>